<dbReference type="Proteomes" id="UP000737171">
    <property type="component" value="Unassembled WGS sequence"/>
</dbReference>
<feature type="transmembrane region" description="Helical" evidence="1">
    <location>
        <begin position="53"/>
        <end position="75"/>
    </location>
</feature>
<organism evidence="2 3">
    <name type="scientific">Pseudaquabacterium terrae</name>
    <dbReference type="NCBI Taxonomy" id="2732868"/>
    <lineage>
        <taxon>Bacteria</taxon>
        <taxon>Pseudomonadati</taxon>
        <taxon>Pseudomonadota</taxon>
        <taxon>Betaproteobacteria</taxon>
        <taxon>Burkholderiales</taxon>
        <taxon>Sphaerotilaceae</taxon>
        <taxon>Pseudaquabacterium</taxon>
    </lineage>
</organism>
<accession>A0ABX2EM39</accession>
<evidence type="ECO:0000256" key="1">
    <source>
        <dbReference type="SAM" id="Phobius"/>
    </source>
</evidence>
<keyword evidence="1" id="KW-1133">Transmembrane helix</keyword>
<keyword evidence="1" id="KW-0812">Transmembrane</keyword>
<evidence type="ECO:0000313" key="3">
    <source>
        <dbReference type="Proteomes" id="UP000737171"/>
    </source>
</evidence>
<proteinExistence type="predicted"/>
<dbReference type="EMBL" id="JABRWJ010000006">
    <property type="protein sequence ID" value="NRF69695.1"/>
    <property type="molecule type" value="Genomic_DNA"/>
</dbReference>
<evidence type="ECO:0000313" key="2">
    <source>
        <dbReference type="EMBL" id="NRF69695.1"/>
    </source>
</evidence>
<comment type="caution">
    <text evidence="2">The sequence shown here is derived from an EMBL/GenBank/DDBJ whole genome shotgun (WGS) entry which is preliminary data.</text>
</comment>
<protein>
    <submittedName>
        <fullName evidence="2">Uncharacterized protein</fullName>
    </submittedName>
</protein>
<name>A0ABX2EM39_9BURK</name>
<sequence>MTTPTHPPAATALPLQDLLDGMGSDLARIAPPPLAPRVVRTLRRVRPPAWRRLVFGFPGAVLCALALFGSVVLVLQDDGPWRGERLDPPQDQAGLSADSGFVPVAGAERWQHLLRGEDAAAAWVVPSELPRERLAALGLPYDPSRAGETVRAELLLHSSGELLAVRVLHR</sequence>
<keyword evidence="1" id="KW-0472">Membrane</keyword>
<dbReference type="RefSeq" id="WP_173127038.1">
    <property type="nucleotide sequence ID" value="NZ_JABRWJ010000006.1"/>
</dbReference>
<gene>
    <name evidence="2" type="ORF">HLB44_22065</name>
</gene>
<reference evidence="2 3" key="1">
    <citation type="submission" date="2020-05" db="EMBL/GenBank/DDBJ databases">
        <title>Aquincola sp. isolate from soil.</title>
        <authorList>
            <person name="Han J."/>
            <person name="Kim D.-U."/>
        </authorList>
    </citation>
    <scope>NUCLEOTIDE SEQUENCE [LARGE SCALE GENOMIC DNA]</scope>
    <source>
        <strain evidence="2 3">S2</strain>
    </source>
</reference>
<keyword evidence="3" id="KW-1185">Reference proteome</keyword>